<dbReference type="UniPathway" id="UPA00057">
    <property type="reaction ID" value="UER00098"/>
</dbReference>
<dbReference type="InterPro" id="IPR036554">
    <property type="entry name" value="GHMP_kinase_C_sf"/>
</dbReference>
<keyword evidence="1" id="KW-0963">Cytoplasm</keyword>
<evidence type="ECO:0000256" key="6">
    <source>
        <dbReference type="ARBA" id="ARBA00022840"/>
    </source>
</evidence>
<keyword evidence="8" id="KW-0443">Lipid metabolism</keyword>
<dbReference type="NCBIfam" id="TIGR00549">
    <property type="entry name" value="mevalon_kin"/>
    <property type="match status" value="1"/>
</dbReference>
<keyword evidence="3 13" id="KW-0808">Transferase</keyword>
<feature type="domain" description="GHMP kinase C-terminal" evidence="12">
    <location>
        <begin position="211"/>
        <end position="288"/>
    </location>
</feature>
<evidence type="ECO:0000256" key="2">
    <source>
        <dbReference type="ARBA" id="ARBA00022516"/>
    </source>
</evidence>
<keyword evidence="7" id="KW-0460">Magnesium</keyword>
<proteinExistence type="predicted"/>
<protein>
    <submittedName>
        <fullName evidence="13">Mevalonate kinase</fullName>
        <ecNumber evidence="13">2.7.1.36</ecNumber>
    </submittedName>
</protein>
<dbReference type="InterPro" id="IPR020568">
    <property type="entry name" value="Ribosomal_Su5_D2-typ_SF"/>
</dbReference>
<evidence type="ECO:0000313" key="14">
    <source>
        <dbReference type="Proteomes" id="UP000789941"/>
    </source>
</evidence>
<feature type="coiled-coil region" evidence="10">
    <location>
        <begin position="189"/>
        <end position="216"/>
    </location>
</feature>
<evidence type="ECO:0000256" key="8">
    <source>
        <dbReference type="ARBA" id="ARBA00023098"/>
    </source>
</evidence>
<keyword evidence="2" id="KW-0444">Lipid biosynthesis</keyword>
<evidence type="ECO:0000256" key="1">
    <source>
        <dbReference type="ARBA" id="ARBA00022490"/>
    </source>
</evidence>
<organism evidence="13 14">
    <name type="scientific">Candidatus Bilamarchaeum dharawalense</name>
    <dbReference type="NCBI Taxonomy" id="2885759"/>
    <lineage>
        <taxon>Archaea</taxon>
        <taxon>Candidatus Micrarchaeota</taxon>
        <taxon>Candidatus Micrarchaeia</taxon>
        <taxon>Candidatus Anstonellales</taxon>
        <taxon>Candidatus Bilamarchaeaceae</taxon>
        <taxon>Candidatus Bilamarchaeum</taxon>
    </lineage>
</organism>
<evidence type="ECO:0000256" key="7">
    <source>
        <dbReference type="ARBA" id="ARBA00022842"/>
    </source>
</evidence>
<keyword evidence="10" id="KW-0175">Coiled coil</keyword>
<dbReference type="InterPro" id="IPR013750">
    <property type="entry name" value="GHMP_kinase_C_dom"/>
</dbReference>
<evidence type="ECO:0000256" key="10">
    <source>
        <dbReference type="SAM" id="Coils"/>
    </source>
</evidence>
<gene>
    <name evidence="13" type="primary">mvk</name>
    <name evidence="13" type="ORF">LFW2832_00256</name>
</gene>
<dbReference type="SUPFAM" id="SSF55060">
    <property type="entry name" value="GHMP Kinase, C-terminal domain"/>
    <property type="match status" value="1"/>
</dbReference>
<accession>A0A5E4LMQ1</accession>
<dbReference type="Gene3D" id="3.30.70.890">
    <property type="entry name" value="GHMP kinase, C-terminal domain"/>
    <property type="match status" value="1"/>
</dbReference>
<dbReference type="Pfam" id="PF00288">
    <property type="entry name" value="GHMP_kinases_N"/>
    <property type="match status" value="1"/>
</dbReference>
<dbReference type="Gene3D" id="3.30.230.10">
    <property type="match status" value="1"/>
</dbReference>
<name>A0A5E4LMQ1_9ARCH</name>
<dbReference type="PRINTS" id="PR00959">
    <property type="entry name" value="MEVGALKINASE"/>
</dbReference>
<dbReference type="PANTHER" id="PTHR43290">
    <property type="entry name" value="MEVALONATE KINASE"/>
    <property type="match status" value="1"/>
</dbReference>
<dbReference type="PANTHER" id="PTHR43290:SF2">
    <property type="entry name" value="MEVALONATE KINASE"/>
    <property type="match status" value="1"/>
</dbReference>
<dbReference type="EMBL" id="CABMJJ010000007">
    <property type="protein sequence ID" value="VVC03254.1"/>
    <property type="molecule type" value="Genomic_DNA"/>
</dbReference>
<comment type="pathway">
    <text evidence="9">Isoprenoid biosynthesis; isopentenyl diphosphate biosynthesis via mevalonate pathway; isopentenyl diphosphate from (R)-mevalonate: step 1/3.</text>
</comment>
<dbReference type="GO" id="GO:0005524">
    <property type="term" value="F:ATP binding"/>
    <property type="evidence" value="ECO:0007669"/>
    <property type="project" value="UniProtKB-KW"/>
</dbReference>
<dbReference type="SUPFAM" id="SSF54211">
    <property type="entry name" value="Ribosomal protein S5 domain 2-like"/>
    <property type="match status" value="1"/>
</dbReference>
<dbReference type="AlphaFoldDB" id="A0A5E4LMQ1"/>
<comment type="caution">
    <text evidence="13">The sequence shown here is derived from an EMBL/GenBank/DDBJ whole genome shotgun (WGS) entry which is preliminary data.</text>
</comment>
<dbReference type="Proteomes" id="UP000789941">
    <property type="component" value="Unassembled WGS sequence"/>
</dbReference>
<evidence type="ECO:0000259" key="11">
    <source>
        <dbReference type="Pfam" id="PF00288"/>
    </source>
</evidence>
<dbReference type="InterPro" id="IPR014721">
    <property type="entry name" value="Ribsml_uS5_D2-typ_fold_subgr"/>
</dbReference>
<evidence type="ECO:0000256" key="4">
    <source>
        <dbReference type="ARBA" id="ARBA00022741"/>
    </source>
</evidence>
<dbReference type="GO" id="GO:0019287">
    <property type="term" value="P:isopentenyl diphosphate biosynthetic process, mevalonate pathway"/>
    <property type="evidence" value="ECO:0007669"/>
    <property type="project" value="UniProtKB-UniPathway"/>
</dbReference>
<evidence type="ECO:0000256" key="5">
    <source>
        <dbReference type="ARBA" id="ARBA00022777"/>
    </source>
</evidence>
<keyword evidence="6" id="KW-0067">ATP-binding</keyword>
<evidence type="ECO:0000259" key="12">
    <source>
        <dbReference type="Pfam" id="PF08544"/>
    </source>
</evidence>
<dbReference type="EC" id="2.7.1.36" evidence="13"/>
<dbReference type="GO" id="GO:0005829">
    <property type="term" value="C:cytosol"/>
    <property type="evidence" value="ECO:0007669"/>
    <property type="project" value="TreeGrafter"/>
</dbReference>
<dbReference type="InterPro" id="IPR006204">
    <property type="entry name" value="GHMP_kinase_N_dom"/>
</dbReference>
<evidence type="ECO:0000256" key="3">
    <source>
        <dbReference type="ARBA" id="ARBA00022679"/>
    </source>
</evidence>
<dbReference type="InterPro" id="IPR006205">
    <property type="entry name" value="Mev_gal_kin"/>
</dbReference>
<evidence type="ECO:0000313" key="13">
    <source>
        <dbReference type="EMBL" id="VVC03254.1"/>
    </source>
</evidence>
<keyword evidence="5 13" id="KW-0418">Kinase</keyword>
<feature type="domain" description="GHMP kinase N-terminal" evidence="11">
    <location>
        <begin position="62"/>
        <end position="141"/>
    </location>
</feature>
<dbReference type="Pfam" id="PF08544">
    <property type="entry name" value="GHMP_kinases_C"/>
    <property type="match status" value="1"/>
</dbReference>
<evidence type="ECO:0000256" key="9">
    <source>
        <dbReference type="ARBA" id="ARBA00029438"/>
    </source>
</evidence>
<keyword evidence="4" id="KW-0547">Nucleotide-binding</keyword>
<sequence>MGKGIGHGKTILFGEHFVVQGAPAIAGGIGNAAIVEVKEAPINKIVTDLTVVEEMSLAGIQAVLDSLKIKQKYEVKLTGDLPTYGGLGSSAAFCVGLVRAFADEKKLKLTDEQVNRHAYDGEMAFHGNPSGIDNTMATYRGVVEYIRGKTMAQSKFEFIKLGKPLDIVIAFSGKYSETAKMIARVQKFKDDDRDEFSQLMDEYQDLEMEARDAIEKGDLEKIGTLMNVNQILLSEVGVSDEKNDEINSIALGEGALGAKVTGGGGGGCCIALAKDEKHSQKIATALNDQKFEAFSTRIIK</sequence>
<dbReference type="GO" id="GO:0004496">
    <property type="term" value="F:mevalonate kinase activity"/>
    <property type="evidence" value="ECO:0007669"/>
    <property type="project" value="UniProtKB-EC"/>
</dbReference>
<reference evidence="13 14" key="1">
    <citation type="submission" date="2019-08" db="EMBL/GenBank/DDBJ databases">
        <authorList>
            <person name="Vazquez-Campos X."/>
        </authorList>
    </citation>
    <scope>NUCLEOTIDE SEQUENCE [LARGE SCALE GENOMIC DNA]</scope>
    <source>
        <strain evidence="13">LFW-283_2</strain>
    </source>
</reference>